<feature type="coiled-coil region" evidence="1">
    <location>
        <begin position="1453"/>
        <end position="1518"/>
    </location>
</feature>
<dbReference type="SUPFAM" id="SSF48065">
    <property type="entry name" value="DBL homology domain (DH-domain)"/>
    <property type="match status" value="1"/>
</dbReference>
<dbReference type="PANTHER" id="PTHR22834:SF21">
    <property type="entry name" value="GUANYL NUCLEOTIDE EXCHANGE FACTOR, PUTATIVE (AFU_ORTHOLOGUE AFUA_5G11890)-RELATED"/>
    <property type="match status" value="1"/>
</dbReference>
<keyword evidence="1" id="KW-0175">Coiled coil</keyword>
<evidence type="ECO:0000259" key="3">
    <source>
        <dbReference type="PROSITE" id="PS50010"/>
    </source>
</evidence>
<dbReference type="Pfam" id="PF17114">
    <property type="entry name" value="Nod1"/>
    <property type="match status" value="1"/>
</dbReference>
<feature type="compositionally biased region" description="Polar residues" evidence="2">
    <location>
        <begin position="1258"/>
        <end position="1281"/>
    </location>
</feature>
<feature type="region of interest" description="Disordered" evidence="2">
    <location>
        <begin position="322"/>
        <end position="346"/>
    </location>
</feature>
<evidence type="ECO:0000313" key="4">
    <source>
        <dbReference type="EMBL" id="KAL2044401.1"/>
    </source>
</evidence>
<feature type="compositionally biased region" description="Polar residues" evidence="2">
    <location>
        <begin position="1049"/>
        <end position="1069"/>
    </location>
</feature>
<dbReference type="InterPro" id="IPR057454">
    <property type="entry name" value="Bud3_C"/>
</dbReference>
<feature type="domain" description="DH" evidence="3">
    <location>
        <begin position="247"/>
        <end position="448"/>
    </location>
</feature>
<reference evidence="4 5" key="1">
    <citation type="submission" date="2024-09" db="EMBL/GenBank/DDBJ databases">
        <title>Rethinking Asexuality: The Enigmatic Case of Functional Sexual Genes in Lepraria (Stereocaulaceae).</title>
        <authorList>
            <person name="Doellman M."/>
            <person name="Sun Y."/>
            <person name="Barcenas-Pena A."/>
            <person name="Lumbsch H.T."/>
            <person name="Grewe F."/>
        </authorList>
    </citation>
    <scope>NUCLEOTIDE SEQUENCE [LARGE SCALE GENOMIC DNA]</scope>
    <source>
        <strain evidence="4 5">Mercado 3170</strain>
    </source>
</reference>
<sequence length="1530" mass="167085">MLTISPPLPALSSDVLSLYYTQDVLLEDLPIFVFYGHSTTGNSTQNSSRIQAHVYSLAGFHSFPRLTVAPTSPLYAAVNHLPAEQQGDEVARGLAVCLLSYFAALPKELKAILRDRAATRRPNGVAPMMFDEMHAGDLAAAMEQMDESAEMAEYLLSALSRQALSWIDIDVTLPLRTIQRSSSGCVNDQEALFDGDGLPLYHYGQYNSIIESLGSPAFLPTSKLQRAPSKPTAHNKSKTLSKDQKISLRREMCELVDTESSYISKISNLVKSMAVDFRKNTNLEISEALFPQALIHILEVNEGFYLDAQSILDETENEAIKDIEGGSGNETDLGSPVTQGRRRDPTGSTHIAKALLRWFPKFMNPYQEYLRASTNFSSTINQALANGSPEFSTYLQILGEQRLRSALIEPVQRLPRYSLLIDNMISLLPSTHSALSSLSQARDIITEICALDTSASEDITRSARTLRNLVAEWPTSLSPHGRLITAIDVVELHPPYAANGQGTLGLLLLFPDTLVLLQKVGETPLSARGVLAEVFRPASSSTAFPPSSLSLDKGLNFLQSFQLSQLRFSESEDGYLVRINPSGQTTRSARPSSKSYDALTKVFSLLGPYLGKASRFSEEVAKARIEARYPESVRDSGRWSLRSISPTEGGLGLLLAMSEHQSETTPANTMPSGHVQMFVDGSQSTRSVLAEGGGKDIAICITTCNSGVYRMETEGFDGPCFTDNCTSENIASVLLARLGNLVRLQNQPHNPRLVQAQTAYNQTILEAVPVRKQPDIPRPRSFRPLSPVKMISNLLSSQPSTPSKHRYNLSLMKSLPPMPPLTPTKHAAATDHTDEENKGSSKVNVVELASETSKSPLALLEDIFVAYVLALRSRSGNVVGEVLRGRAAANELAVNELYNTLLEDPSRIQAPAEASVDVLFAAFEKFLKRAWTERMGPLMSPHVLKSLQASVDAGQPVVFAQQLKKSLEDMSPQSRRALSTTISLLSDLLDASGNDGDRGALIASFAEALVLEGDSHDYITLLDRLVDDYDNLFEGFSTGLSRGYVTPATGSLKSTRSANNGSMSSNTSSLRRKFGFGTLSRENSKNDSESKVTSIWRSLSKNSRSPGDNHFPTLGLSQASLVRSRSTDFDGRMLPPSRPVSRDRPTTSSSSDEPRSRPGSSHLNTSMLSSIGENTPTKLPILAKKKRRSSLSDLKSIRDPLASPAWAPLQLCKATDNQMGVAKAPMPPTTPSPTKPIPNGRIDKHSPQPSGLPRRFGSPQQKESSPLRENSPPKGSSPSVYYTPSLKAAVKEKSEEIIITSYNLPKGQTSRSGIPAPKPGLSERTWPPNGNNSPSKKTSEAPLKLRMQTPQKLRQRLSQEQKALATTDESLQAEIAKIGEEMAVYKLQRSPTNPRSTVPASRSTASTLSLQSLTSHLESISATLKDFTSAQAASISSISSDVETSLLVSDRKARKLDELYREANAENEALYERFNDELGRILGKVRKGEGVEEMRSKLREVQEEVGKLRGENAKLKREVVGLKSMMKGKE</sequence>
<dbReference type="InterPro" id="IPR021895">
    <property type="entry name" value="Bud3_N"/>
</dbReference>
<dbReference type="InterPro" id="IPR000219">
    <property type="entry name" value="DH_dom"/>
</dbReference>
<evidence type="ECO:0000256" key="1">
    <source>
        <dbReference type="SAM" id="Coils"/>
    </source>
</evidence>
<evidence type="ECO:0000256" key="2">
    <source>
        <dbReference type="SAM" id="MobiDB-lite"/>
    </source>
</evidence>
<dbReference type="Pfam" id="PF25351">
    <property type="entry name" value="PH_BUD3_C"/>
    <property type="match status" value="1"/>
</dbReference>
<dbReference type="InterPro" id="IPR032634">
    <property type="entry name" value="Gef2/Nod1_dom"/>
</dbReference>
<feature type="compositionally biased region" description="Pro residues" evidence="2">
    <location>
        <begin position="1225"/>
        <end position="1236"/>
    </location>
</feature>
<dbReference type="EMBL" id="JBEFKJ010000009">
    <property type="protein sequence ID" value="KAL2044401.1"/>
    <property type="molecule type" value="Genomic_DNA"/>
</dbReference>
<feature type="region of interest" description="Disordered" evidence="2">
    <location>
        <begin position="1049"/>
        <end position="1070"/>
    </location>
</feature>
<dbReference type="Proteomes" id="UP001590950">
    <property type="component" value="Unassembled WGS sequence"/>
</dbReference>
<feature type="compositionally biased region" description="Polar residues" evidence="2">
    <location>
        <begin position="329"/>
        <end position="338"/>
    </location>
</feature>
<dbReference type="Pfam" id="PF00621">
    <property type="entry name" value="RhoGEF"/>
    <property type="match status" value="1"/>
</dbReference>
<protein>
    <recommendedName>
        <fullName evidence="3">DH domain-containing protein</fullName>
    </recommendedName>
</protein>
<feature type="region of interest" description="Disordered" evidence="2">
    <location>
        <begin position="1124"/>
        <end position="1195"/>
    </location>
</feature>
<feature type="compositionally biased region" description="Polar residues" evidence="2">
    <location>
        <begin position="1162"/>
        <end position="1177"/>
    </location>
</feature>
<dbReference type="InterPro" id="IPR051492">
    <property type="entry name" value="Dynamin-Rho_GEF"/>
</dbReference>
<feature type="region of interest" description="Disordered" evidence="2">
    <location>
        <begin position="1305"/>
        <end position="1344"/>
    </location>
</feature>
<dbReference type="PROSITE" id="PS50010">
    <property type="entry name" value="DH_2"/>
    <property type="match status" value="1"/>
</dbReference>
<dbReference type="Pfam" id="PF12015">
    <property type="entry name" value="Bud3_N"/>
    <property type="match status" value="1"/>
</dbReference>
<name>A0ABR4AHV0_9LECA</name>
<feature type="compositionally biased region" description="Low complexity" evidence="2">
    <location>
        <begin position="1146"/>
        <end position="1161"/>
    </location>
</feature>
<proteinExistence type="predicted"/>
<keyword evidence="5" id="KW-1185">Reference proteome</keyword>
<feature type="region of interest" description="Disordered" evidence="2">
    <location>
        <begin position="812"/>
        <end position="842"/>
    </location>
</feature>
<dbReference type="InterPro" id="IPR035899">
    <property type="entry name" value="DBL_dom_sf"/>
</dbReference>
<feature type="region of interest" description="Disordered" evidence="2">
    <location>
        <begin position="1220"/>
        <end position="1281"/>
    </location>
</feature>
<dbReference type="Gene3D" id="1.20.900.10">
    <property type="entry name" value="Dbl homology (DH) domain"/>
    <property type="match status" value="1"/>
</dbReference>
<comment type="caution">
    <text evidence="4">The sequence shown here is derived from an EMBL/GenBank/DDBJ whole genome shotgun (WGS) entry which is preliminary data.</text>
</comment>
<accession>A0ABR4AHV0</accession>
<evidence type="ECO:0000313" key="5">
    <source>
        <dbReference type="Proteomes" id="UP001590950"/>
    </source>
</evidence>
<dbReference type="SMART" id="SM00325">
    <property type="entry name" value="RhoGEF"/>
    <property type="match status" value="1"/>
</dbReference>
<dbReference type="PANTHER" id="PTHR22834">
    <property type="entry name" value="NUCLEAR FUSION PROTEIN FUS2"/>
    <property type="match status" value="1"/>
</dbReference>
<feature type="compositionally biased region" description="Basic and acidic residues" evidence="2">
    <location>
        <begin position="828"/>
        <end position="839"/>
    </location>
</feature>
<gene>
    <name evidence="4" type="ORF">N7G274_003106</name>
</gene>
<organism evidence="4 5">
    <name type="scientific">Stereocaulon virgatum</name>
    <dbReference type="NCBI Taxonomy" id="373712"/>
    <lineage>
        <taxon>Eukaryota</taxon>
        <taxon>Fungi</taxon>
        <taxon>Dikarya</taxon>
        <taxon>Ascomycota</taxon>
        <taxon>Pezizomycotina</taxon>
        <taxon>Lecanoromycetes</taxon>
        <taxon>OSLEUM clade</taxon>
        <taxon>Lecanoromycetidae</taxon>
        <taxon>Lecanorales</taxon>
        <taxon>Lecanorineae</taxon>
        <taxon>Stereocaulaceae</taxon>
        <taxon>Stereocaulon</taxon>
    </lineage>
</organism>